<name>X1FP27_9ZZZZ</name>
<comment type="caution">
    <text evidence="2">The sequence shown here is derived from an EMBL/GenBank/DDBJ whole genome shotgun (WGS) entry which is preliminary data.</text>
</comment>
<evidence type="ECO:0000313" key="2">
    <source>
        <dbReference type="EMBL" id="GAH47436.1"/>
    </source>
</evidence>
<feature type="non-terminal residue" evidence="2">
    <location>
        <position position="1"/>
    </location>
</feature>
<proteinExistence type="predicted"/>
<sequence>LSMLAHAFLTCARITWAKTHSPPLGTENAEARGPGEKGTAA</sequence>
<accession>X1FP27</accession>
<dbReference type="AlphaFoldDB" id="X1FP27"/>
<protein>
    <submittedName>
        <fullName evidence="2">Uncharacterized protein</fullName>
    </submittedName>
</protein>
<dbReference type="EMBL" id="BARU01006530">
    <property type="protein sequence ID" value="GAH47436.1"/>
    <property type="molecule type" value="Genomic_DNA"/>
</dbReference>
<feature type="region of interest" description="Disordered" evidence="1">
    <location>
        <begin position="19"/>
        <end position="41"/>
    </location>
</feature>
<evidence type="ECO:0000256" key="1">
    <source>
        <dbReference type="SAM" id="MobiDB-lite"/>
    </source>
</evidence>
<organism evidence="2">
    <name type="scientific">marine sediment metagenome</name>
    <dbReference type="NCBI Taxonomy" id="412755"/>
    <lineage>
        <taxon>unclassified sequences</taxon>
        <taxon>metagenomes</taxon>
        <taxon>ecological metagenomes</taxon>
    </lineage>
</organism>
<gene>
    <name evidence="2" type="ORF">S03H2_12842</name>
</gene>
<reference evidence="2" key="1">
    <citation type="journal article" date="2014" name="Front. Microbiol.">
        <title>High frequency of phylogenetically diverse reductive dehalogenase-homologous genes in deep subseafloor sedimentary metagenomes.</title>
        <authorList>
            <person name="Kawai M."/>
            <person name="Futagami T."/>
            <person name="Toyoda A."/>
            <person name="Takaki Y."/>
            <person name="Nishi S."/>
            <person name="Hori S."/>
            <person name="Arai W."/>
            <person name="Tsubouchi T."/>
            <person name="Morono Y."/>
            <person name="Uchiyama I."/>
            <person name="Ito T."/>
            <person name="Fujiyama A."/>
            <person name="Inagaki F."/>
            <person name="Takami H."/>
        </authorList>
    </citation>
    <scope>NUCLEOTIDE SEQUENCE</scope>
    <source>
        <strain evidence="2">Expedition CK06-06</strain>
    </source>
</reference>